<dbReference type="AlphaFoldDB" id="F5XN10"/>
<gene>
    <name evidence="2" type="ordered locus">MLP_34460</name>
</gene>
<dbReference type="STRING" id="1032480.MLP_34460"/>
<dbReference type="Proteomes" id="UP000007947">
    <property type="component" value="Chromosome"/>
</dbReference>
<evidence type="ECO:0000313" key="3">
    <source>
        <dbReference type="Proteomes" id="UP000007947"/>
    </source>
</evidence>
<feature type="transmembrane region" description="Helical" evidence="1">
    <location>
        <begin position="259"/>
        <end position="281"/>
    </location>
</feature>
<keyword evidence="1" id="KW-0472">Membrane</keyword>
<dbReference type="RefSeq" id="WP_013864318.1">
    <property type="nucleotide sequence ID" value="NC_015635.1"/>
</dbReference>
<proteinExistence type="predicted"/>
<keyword evidence="1" id="KW-1133">Transmembrane helix</keyword>
<organism evidence="2 3">
    <name type="scientific">Microlunatus phosphovorus (strain ATCC 700054 / DSM 10555 / JCM 9379 / NBRC 101784 / NCIMB 13414 / VKM Ac-1990 / NM-1)</name>
    <dbReference type="NCBI Taxonomy" id="1032480"/>
    <lineage>
        <taxon>Bacteria</taxon>
        <taxon>Bacillati</taxon>
        <taxon>Actinomycetota</taxon>
        <taxon>Actinomycetes</taxon>
        <taxon>Propionibacteriales</taxon>
        <taxon>Propionibacteriaceae</taxon>
        <taxon>Microlunatus</taxon>
    </lineage>
</organism>
<protein>
    <submittedName>
        <fullName evidence="2">Uncharacterized protein</fullName>
    </submittedName>
</protein>
<feature type="transmembrane region" description="Helical" evidence="1">
    <location>
        <begin position="172"/>
        <end position="190"/>
    </location>
</feature>
<keyword evidence="1" id="KW-0812">Transmembrane</keyword>
<name>F5XN10_MICPN</name>
<dbReference type="EMBL" id="AP012204">
    <property type="protein sequence ID" value="BAK36460.1"/>
    <property type="molecule type" value="Genomic_DNA"/>
</dbReference>
<feature type="transmembrane region" description="Helical" evidence="1">
    <location>
        <begin position="12"/>
        <end position="31"/>
    </location>
</feature>
<reference evidence="2 3" key="1">
    <citation type="submission" date="2011-05" db="EMBL/GenBank/DDBJ databases">
        <title>Whole genome sequence of Microlunatus phosphovorus NM-1.</title>
        <authorList>
            <person name="Hosoyama A."/>
            <person name="Sasaki K."/>
            <person name="Harada T."/>
            <person name="Igarashi R."/>
            <person name="Kawakoshi A."/>
            <person name="Sasagawa M."/>
            <person name="Fukada J."/>
            <person name="Nakamura S."/>
            <person name="Katano Y."/>
            <person name="Hanada S."/>
            <person name="Kamagata Y."/>
            <person name="Nakamura N."/>
            <person name="Yamazaki S."/>
            <person name="Fujita N."/>
        </authorList>
    </citation>
    <scope>NUCLEOTIDE SEQUENCE [LARGE SCALE GENOMIC DNA]</scope>
    <source>
        <strain evidence="3">ATCC 700054 / DSM 10555 / JCM 9379 / NBRC 101784 / NCIMB 13414 / VKM Ac-1990 / NM-1</strain>
    </source>
</reference>
<keyword evidence="3" id="KW-1185">Reference proteome</keyword>
<sequence>MLSSQVLETGIGIAFLLFVLATAASAFLELVRRLLNSRSKDLEAALKSFLAGSPGEGGVKRALTHLVQTVGAPKLDDSAARAWDSFKETSVYQGAVAARGQVRPAYMSAKSFAEAVEEQLRGGAQLTGPLGKRVAVLEESVGNDAVAFRAGLERWFDEAMAGLSSRYRKRSAVWLFVLGLVLCGALNASVPHVAQELWRNSATRTAVVAAAEGSGQSTTTGTDETLAETIESVADKADQLSQLGIPIGWGEESSGDAVWALRILGWILTAALISLGAPFWFDLLGRMTAMRSPKPTLAADDKTSATVLSADIASRNQAANSGQPYP</sequence>
<dbReference type="eggNOG" id="ENOG502ZAQR">
    <property type="taxonomic scope" value="Bacteria"/>
</dbReference>
<accession>F5XN10</accession>
<evidence type="ECO:0000313" key="2">
    <source>
        <dbReference type="EMBL" id="BAK36460.1"/>
    </source>
</evidence>
<dbReference type="OrthoDB" id="6286374at2"/>
<dbReference type="KEGG" id="mph:MLP_34460"/>
<evidence type="ECO:0000256" key="1">
    <source>
        <dbReference type="SAM" id="Phobius"/>
    </source>
</evidence>
<dbReference type="HOGENOM" id="CLU_037944_0_0_11"/>